<dbReference type="InterPro" id="IPR046670">
    <property type="entry name" value="DUF6540"/>
</dbReference>
<feature type="region of interest" description="Disordered" evidence="1">
    <location>
        <begin position="35"/>
        <end position="56"/>
    </location>
</feature>
<protein>
    <submittedName>
        <fullName evidence="2">Uncharacterized protein</fullName>
    </submittedName>
</protein>
<feature type="compositionally biased region" description="Basic and acidic residues" evidence="1">
    <location>
        <begin position="120"/>
        <end position="145"/>
    </location>
</feature>
<evidence type="ECO:0000313" key="3">
    <source>
        <dbReference type="Proteomes" id="UP001219355"/>
    </source>
</evidence>
<gene>
    <name evidence="2" type="ORF">PRK78_003587</name>
</gene>
<evidence type="ECO:0000256" key="1">
    <source>
        <dbReference type="SAM" id="MobiDB-lite"/>
    </source>
</evidence>
<organism evidence="2 3">
    <name type="scientific">Emydomyces testavorans</name>
    <dbReference type="NCBI Taxonomy" id="2070801"/>
    <lineage>
        <taxon>Eukaryota</taxon>
        <taxon>Fungi</taxon>
        <taxon>Dikarya</taxon>
        <taxon>Ascomycota</taxon>
        <taxon>Pezizomycotina</taxon>
        <taxon>Eurotiomycetes</taxon>
        <taxon>Eurotiomycetidae</taxon>
        <taxon>Onygenales</taxon>
        <taxon>Nannizziopsiaceae</taxon>
        <taxon>Emydomyces</taxon>
    </lineage>
</organism>
<proteinExistence type="predicted"/>
<keyword evidence="3" id="KW-1185">Reference proteome</keyword>
<dbReference type="AlphaFoldDB" id="A0AAF0IHS7"/>
<evidence type="ECO:0000313" key="2">
    <source>
        <dbReference type="EMBL" id="WEW58120.1"/>
    </source>
</evidence>
<accession>A0AAF0IHS7</accession>
<feature type="region of interest" description="Disordered" evidence="1">
    <location>
        <begin position="104"/>
        <end position="145"/>
    </location>
</feature>
<reference evidence="2" key="1">
    <citation type="submission" date="2023-03" db="EMBL/GenBank/DDBJ databases">
        <title>Emydomyces testavorans Genome Sequence.</title>
        <authorList>
            <person name="Hoyer L."/>
        </authorList>
    </citation>
    <scope>NUCLEOTIDE SEQUENCE</scope>
    <source>
        <strain evidence="2">16-2883</strain>
    </source>
</reference>
<sequence length="145" mass="16168">MPYDIYLLTYPIAPNRFNGSRAHWGIFIPNTPTPNFPPHNPTSAQPDPNLPPNPTPIGKVIHVTGTPFTGFGLEFKRNYNLASTGRGWKKYLLAIIDDKHVNIKRANDDDDGGKFSIDITPRDELEKQALRVDPPGPREEVPGVD</sequence>
<dbReference type="Pfam" id="PF20174">
    <property type="entry name" value="DUF6540"/>
    <property type="match status" value="1"/>
</dbReference>
<dbReference type="EMBL" id="CP120628">
    <property type="protein sequence ID" value="WEW58120.1"/>
    <property type="molecule type" value="Genomic_DNA"/>
</dbReference>
<dbReference type="Proteomes" id="UP001219355">
    <property type="component" value="Chromosome 2"/>
</dbReference>
<name>A0AAF0IHS7_9EURO</name>